<organism evidence="7 8">
    <name type="scientific">Pseudothauera rhizosphaerae</name>
    <dbReference type="NCBI Taxonomy" id="2565932"/>
    <lineage>
        <taxon>Bacteria</taxon>
        <taxon>Pseudomonadati</taxon>
        <taxon>Pseudomonadota</taxon>
        <taxon>Betaproteobacteria</taxon>
        <taxon>Rhodocyclales</taxon>
        <taxon>Zoogloeaceae</taxon>
        <taxon>Pseudothauera</taxon>
    </lineage>
</organism>
<evidence type="ECO:0000313" key="8">
    <source>
        <dbReference type="Proteomes" id="UP000307956"/>
    </source>
</evidence>
<name>A0A4S4AEP7_9RHOO</name>
<evidence type="ECO:0000256" key="3">
    <source>
        <dbReference type="ARBA" id="ARBA00022692"/>
    </source>
</evidence>
<dbReference type="Proteomes" id="UP000307956">
    <property type="component" value="Unassembled WGS sequence"/>
</dbReference>
<reference evidence="7 8" key="1">
    <citation type="submission" date="2019-04" db="EMBL/GenBank/DDBJ databases">
        <title>Azoarcus rhizosphaerae sp. nov. isolated from rhizosphere of Ficus religiosa.</title>
        <authorList>
            <person name="Lin S.-Y."/>
            <person name="Hameed A."/>
            <person name="Hsu Y.-H."/>
            <person name="Young C.-C."/>
        </authorList>
    </citation>
    <scope>NUCLEOTIDE SEQUENCE [LARGE SCALE GENOMIC DNA]</scope>
    <source>
        <strain evidence="7 8">CC-YHH848</strain>
    </source>
</reference>
<accession>A0A4S4AEP7</accession>
<feature type="transmembrane region" description="Helical" evidence="6">
    <location>
        <begin position="218"/>
        <end position="235"/>
    </location>
</feature>
<evidence type="ECO:0008006" key="9">
    <source>
        <dbReference type="Google" id="ProtNLM"/>
    </source>
</evidence>
<feature type="transmembrane region" description="Helical" evidence="6">
    <location>
        <begin position="46"/>
        <end position="70"/>
    </location>
</feature>
<dbReference type="OrthoDB" id="8046861at2"/>
<dbReference type="GO" id="GO:0005886">
    <property type="term" value="C:plasma membrane"/>
    <property type="evidence" value="ECO:0007669"/>
    <property type="project" value="UniProtKB-SubCell"/>
</dbReference>
<proteinExistence type="predicted"/>
<feature type="transmembrane region" description="Helical" evidence="6">
    <location>
        <begin position="174"/>
        <end position="197"/>
    </location>
</feature>
<gene>
    <name evidence="7" type="ORF">E6O51_17585</name>
</gene>
<dbReference type="PANTHER" id="PTHR30250">
    <property type="entry name" value="PST FAMILY PREDICTED COLANIC ACID TRANSPORTER"/>
    <property type="match status" value="1"/>
</dbReference>
<dbReference type="InterPro" id="IPR050833">
    <property type="entry name" value="Poly_Biosynth_Transport"/>
</dbReference>
<keyword evidence="4 6" id="KW-1133">Transmembrane helix</keyword>
<feature type="transmembrane region" description="Helical" evidence="6">
    <location>
        <begin position="143"/>
        <end position="168"/>
    </location>
</feature>
<dbReference type="AlphaFoldDB" id="A0A4S4AEP7"/>
<dbReference type="EMBL" id="SSOD01000017">
    <property type="protein sequence ID" value="THF57640.1"/>
    <property type="molecule type" value="Genomic_DNA"/>
</dbReference>
<evidence type="ECO:0000256" key="4">
    <source>
        <dbReference type="ARBA" id="ARBA00022989"/>
    </source>
</evidence>
<dbReference type="PANTHER" id="PTHR30250:SF11">
    <property type="entry name" value="O-ANTIGEN TRANSPORTER-RELATED"/>
    <property type="match status" value="1"/>
</dbReference>
<feature type="transmembrane region" description="Helical" evidence="6">
    <location>
        <begin position="91"/>
        <end position="109"/>
    </location>
</feature>
<evidence type="ECO:0000256" key="1">
    <source>
        <dbReference type="ARBA" id="ARBA00004651"/>
    </source>
</evidence>
<evidence type="ECO:0000313" key="7">
    <source>
        <dbReference type="EMBL" id="THF57640.1"/>
    </source>
</evidence>
<keyword evidence="5 6" id="KW-0472">Membrane</keyword>
<protein>
    <recommendedName>
        <fullName evidence="9">Membrane protein involved in the export of O-antigen and teichoic acid</fullName>
    </recommendedName>
</protein>
<feature type="transmembrane region" description="Helical" evidence="6">
    <location>
        <begin position="367"/>
        <end position="386"/>
    </location>
</feature>
<feature type="transmembrane region" description="Helical" evidence="6">
    <location>
        <begin position="392"/>
        <end position="411"/>
    </location>
</feature>
<feature type="transmembrane region" description="Helical" evidence="6">
    <location>
        <begin position="337"/>
        <end position="360"/>
    </location>
</feature>
<feature type="transmembrane region" description="Helical" evidence="6">
    <location>
        <begin position="299"/>
        <end position="322"/>
    </location>
</feature>
<comment type="caution">
    <text evidence="7">The sequence shown here is derived from an EMBL/GenBank/DDBJ whole genome shotgun (WGS) entry which is preliminary data.</text>
</comment>
<evidence type="ECO:0000256" key="2">
    <source>
        <dbReference type="ARBA" id="ARBA00022475"/>
    </source>
</evidence>
<keyword evidence="3 6" id="KW-0812">Transmembrane</keyword>
<feature type="transmembrane region" description="Helical" evidence="6">
    <location>
        <begin position="255"/>
        <end position="278"/>
    </location>
</feature>
<keyword evidence="8" id="KW-1185">Reference proteome</keyword>
<sequence length="423" mass="47396">MQHRRTLPPLSITRRLLNIGLRSATLTSKFALIFVLAKFLEPADVGLYGLFAATIMFVLMGLGADFYTYASREMIVSRRDLWAAMIRDQGAFFLISYTFLLPVCLILFGVELLPWHLAIWFFPLLALEHIAQELNRLLVALSYPLWASIVLFVRSGLWAIVVAIWLWFDPSQRTLNFVLSNWLCGVIAACVLGLVPLRKLNTASLALAIDWHWIRRGIRIALPFLVATLSLRALYTVDRYWIESLGGVEVLAAYVLFIGFANALNSFMDAAVFSFAYPALIASASRQDHAALKLQMRRLMIQTTVAVIVLASGLLIAAPWVIDWLDNPIYAQHYPLLYWTVLGAVLFALSMVPHYGLYALRRDRPIILTHLVSLPLFAICTLIFTTPLDDRAVPAAAAAAFAFLFGAKYMAFRRSSASIDGHL</sequence>
<dbReference type="RefSeq" id="WP_136386318.1">
    <property type="nucleotide sequence ID" value="NZ_SSOD01000017.1"/>
</dbReference>
<keyword evidence="2" id="KW-1003">Cell membrane</keyword>
<evidence type="ECO:0000256" key="5">
    <source>
        <dbReference type="ARBA" id="ARBA00023136"/>
    </source>
</evidence>
<evidence type="ECO:0000256" key="6">
    <source>
        <dbReference type="SAM" id="Phobius"/>
    </source>
</evidence>
<comment type="subcellular location">
    <subcellularLocation>
        <location evidence="1">Cell membrane</location>
        <topology evidence="1">Multi-pass membrane protein</topology>
    </subcellularLocation>
</comment>
<feature type="transmembrane region" description="Helical" evidence="6">
    <location>
        <begin position="21"/>
        <end position="40"/>
    </location>
</feature>